<reference evidence="4" key="1">
    <citation type="journal article" date="2014" name="Genome Announc.">
        <title>Genome sequence of the yeast Cyberlindnera fabianii (Hansenula fabianii).</title>
        <authorList>
            <person name="Freel K.C."/>
            <person name="Sarilar V."/>
            <person name="Neuveglise C."/>
            <person name="Devillers H."/>
            <person name="Friedrich A."/>
            <person name="Schacherer J."/>
        </authorList>
    </citation>
    <scope>NUCLEOTIDE SEQUENCE</scope>
    <source>
        <strain evidence="4">YJS4271</strain>
    </source>
</reference>
<dbReference type="GO" id="GO:0046872">
    <property type="term" value="F:metal ion binding"/>
    <property type="evidence" value="ECO:0007669"/>
    <property type="project" value="UniProtKB-KW"/>
</dbReference>
<sequence length="369" mass="42516">MTHVFHQLAPTKDQVLHCQFSHWYPLYKKHTPKAKVIRPLPKAFIDYLAADGIDLPEDGHYEVNMGTGDGEYSDWSEDEEASTHSSDEDEDGDDDDDDKQVKIKTPKRPVAEIFAEFQSIHDDIKATIEEMGPVTPKMNWSAPRDAVWIMATNTMKCDNASDVYLLLNASNYIMHDISSAFSECDGLTEDDLKDVQYELVLRKWFNVNPALEFRVFVKDRHIIGITQRDLNFYDYLDALKPTIRNLVDEFFETVIVDTFPDDDFVMDVYLPRPFDKVFLIDINPFSRKTDSQMYTWHELASMNPESIEEYDIRLVTETDKGRFATKEHSENMVPMDVVNASLDSHAMAELAQQWKELQMKGGDDGEKAT</sequence>
<dbReference type="Pfam" id="PF07065">
    <property type="entry name" value="D123"/>
    <property type="match status" value="1"/>
</dbReference>
<gene>
    <name evidence="4" type="ORF">CYFA0S_01e18910g</name>
</gene>
<feature type="region of interest" description="Disordered" evidence="3">
    <location>
        <begin position="60"/>
        <end position="105"/>
    </location>
</feature>
<dbReference type="VEuPathDB" id="FungiDB:BON22_1545"/>
<dbReference type="GO" id="GO:0005737">
    <property type="term" value="C:cytoplasm"/>
    <property type="evidence" value="ECO:0007669"/>
    <property type="project" value="UniProtKB-SubCell"/>
</dbReference>
<name>A0A061ARB9_CYBFA</name>
<evidence type="ECO:0000313" key="4">
    <source>
        <dbReference type="EMBL" id="CDR37900.1"/>
    </source>
</evidence>
<dbReference type="PANTHER" id="PTHR15323">
    <property type="entry name" value="D123 PROTEIN"/>
    <property type="match status" value="1"/>
</dbReference>
<feature type="compositionally biased region" description="Acidic residues" evidence="3">
    <location>
        <begin position="87"/>
        <end position="98"/>
    </location>
</feature>
<keyword evidence="2" id="KW-0547">Nucleotide-binding</keyword>
<accession>A0A061ARB9</accession>
<evidence type="ECO:0000256" key="3">
    <source>
        <dbReference type="SAM" id="MobiDB-lite"/>
    </source>
</evidence>
<keyword evidence="2" id="KW-0460">Magnesium</keyword>
<dbReference type="InterPro" id="IPR009772">
    <property type="entry name" value="CDC123"/>
</dbReference>
<dbReference type="PANTHER" id="PTHR15323:SF6">
    <property type="entry name" value="CELL DIVISION CYCLE PROTEIN 123 HOMOLOG"/>
    <property type="match status" value="1"/>
</dbReference>
<dbReference type="OrthoDB" id="360540at2759"/>
<keyword evidence="2" id="KW-0479">Metal-binding</keyword>
<dbReference type="PIRSF" id="PIRSF007807">
    <property type="entry name" value="Cdc123"/>
    <property type="match status" value="1"/>
</dbReference>
<feature type="compositionally biased region" description="Acidic residues" evidence="3">
    <location>
        <begin position="71"/>
        <end position="80"/>
    </location>
</feature>
<dbReference type="AlphaFoldDB" id="A0A061ARB9"/>
<dbReference type="PhylomeDB" id="A0A061ARB9"/>
<dbReference type="EMBL" id="LK052886">
    <property type="protein sequence ID" value="CDR37900.1"/>
    <property type="molecule type" value="Genomic_DNA"/>
</dbReference>
<organism evidence="4">
    <name type="scientific">Cyberlindnera fabianii</name>
    <name type="common">Yeast</name>
    <name type="synonym">Hansenula fabianii</name>
    <dbReference type="NCBI Taxonomy" id="36022"/>
    <lineage>
        <taxon>Eukaryota</taxon>
        <taxon>Fungi</taxon>
        <taxon>Dikarya</taxon>
        <taxon>Ascomycota</taxon>
        <taxon>Saccharomycotina</taxon>
        <taxon>Saccharomycetes</taxon>
        <taxon>Phaffomycetales</taxon>
        <taxon>Phaffomycetaceae</taxon>
        <taxon>Cyberlindnera</taxon>
    </lineage>
</organism>
<keyword evidence="2" id="KW-0143">Chaperone</keyword>
<evidence type="ECO:0000256" key="2">
    <source>
        <dbReference type="PIRNR" id="PIRNR007807"/>
    </source>
</evidence>
<comment type="subcellular location">
    <subcellularLocation>
        <location evidence="2">Cytoplasm</location>
    </subcellularLocation>
</comment>
<dbReference type="GO" id="GO:0005524">
    <property type="term" value="F:ATP binding"/>
    <property type="evidence" value="ECO:0007669"/>
    <property type="project" value="UniProtKB-KW"/>
</dbReference>
<comment type="similarity">
    <text evidence="1 2">Belongs to the CDC123 family.</text>
</comment>
<evidence type="ECO:0000256" key="1">
    <source>
        <dbReference type="ARBA" id="ARBA00011047"/>
    </source>
</evidence>
<keyword evidence="2" id="KW-0963">Cytoplasm</keyword>
<protein>
    <recommendedName>
        <fullName evidence="2">Translation initiation factor eIF2 assembly protein</fullName>
    </recommendedName>
</protein>
<proteinExistence type="inferred from homology"/>
<keyword evidence="2" id="KW-0067">ATP-binding</keyword>